<dbReference type="Proteomes" id="UP001207468">
    <property type="component" value="Unassembled WGS sequence"/>
</dbReference>
<accession>A0ACC0U4H2</accession>
<comment type="caution">
    <text evidence="1">The sequence shown here is derived from an EMBL/GenBank/DDBJ whole genome shotgun (WGS) entry which is preliminary data.</text>
</comment>
<evidence type="ECO:0000313" key="1">
    <source>
        <dbReference type="EMBL" id="KAI9460029.1"/>
    </source>
</evidence>
<protein>
    <submittedName>
        <fullName evidence="1">Uncharacterized protein</fullName>
    </submittedName>
</protein>
<dbReference type="EMBL" id="JAGFNK010000192">
    <property type="protein sequence ID" value="KAI9460029.1"/>
    <property type="molecule type" value="Genomic_DNA"/>
</dbReference>
<gene>
    <name evidence="1" type="ORF">F5148DRAFT_273117</name>
</gene>
<organism evidence="1 2">
    <name type="scientific">Russula earlei</name>
    <dbReference type="NCBI Taxonomy" id="71964"/>
    <lineage>
        <taxon>Eukaryota</taxon>
        <taxon>Fungi</taxon>
        <taxon>Dikarya</taxon>
        <taxon>Basidiomycota</taxon>
        <taxon>Agaricomycotina</taxon>
        <taxon>Agaricomycetes</taxon>
        <taxon>Russulales</taxon>
        <taxon>Russulaceae</taxon>
        <taxon>Russula</taxon>
    </lineage>
</organism>
<name>A0ACC0U4H2_9AGAM</name>
<keyword evidence="2" id="KW-1185">Reference proteome</keyword>
<proteinExistence type="predicted"/>
<evidence type="ECO:0000313" key="2">
    <source>
        <dbReference type="Proteomes" id="UP001207468"/>
    </source>
</evidence>
<reference evidence="1" key="1">
    <citation type="submission" date="2021-03" db="EMBL/GenBank/DDBJ databases">
        <title>Evolutionary priming and transition to the ectomycorrhizal habit in an iconic lineage of mushroom-forming fungi: is preadaptation a requirement?</title>
        <authorList>
            <consortium name="DOE Joint Genome Institute"/>
            <person name="Looney B.P."/>
            <person name="Miyauchi S."/>
            <person name="Morin E."/>
            <person name="Drula E."/>
            <person name="Courty P.E."/>
            <person name="Chicoki N."/>
            <person name="Fauchery L."/>
            <person name="Kohler A."/>
            <person name="Kuo A."/>
            <person name="LaButti K."/>
            <person name="Pangilinan J."/>
            <person name="Lipzen A."/>
            <person name="Riley R."/>
            <person name="Andreopoulos W."/>
            <person name="He G."/>
            <person name="Johnson J."/>
            <person name="Barry K.W."/>
            <person name="Grigoriev I.V."/>
            <person name="Nagy L."/>
            <person name="Hibbett D."/>
            <person name="Henrissat B."/>
            <person name="Matheny P.B."/>
            <person name="Labbe J."/>
            <person name="Martin A.F."/>
        </authorList>
    </citation>
    <scope>NUCLEOTIDE SEQUENCE</scope>
    <source>
        <strain evidence="1">BPL698</strain>
    </source>
</reference>
<sequence length="751" mass="80470">MLRERLSNPCGRCPTAATYLLMTLADLPSKTRARSSCPCGAPSTSSNTPPRRLPRPRIVQTLPAHPDSDPVHALSLSHDGTLLTVASAGAVVVHNLALGTQTALRGLPGPVAVCTFHVHSRVRLLLGIGHELVIYDITRPSAPSRVASIGGGKMGDVVAVACSPYSKTLLAVACSEGYVALVDLDKELSLIRSFSYKFSVTSLLFSLDGASLYIGTENGKLLLQTLRSMEAPRIIAVGEQGCRVEGLAIANKSKLSIDANSRTTGSINSKPVHQPEISSPLRLSTSKVPHAPSIKKSISDSPAETGNPPPKNESPPLRKRVNSATTLGNRRIVSSVRSIFANDSLNVPRGKPSAGNKGHAAETSTSPPLSPSSLTTSINKPSSRVSLRPKPSNSTTLSVPGSLARERTLSGSSTRRTEISEAKASSVATSHASPRTRTTSAPKNPAKLSPTMIPRHRTKVSTSPAQSSASRVPNPLDAASPSSRRTPPATRRMGTRSSGSARDPSRQATTSSVGRTRTTRVRTLVPPVACIPPPTLSTSTRMPSPESSMPSPLRDTMPPFPIREDKTQRKGLSMLGLATPEVERWIAGDGESKDRGKARGKNKDLDVNGAVEFPADSSEEDDGEGPNKPELNRRGRENIEGAPCLRPVSMQITPRKAAWAMSPLRHSIAEGSPGVGGLTGLLHAHISDAMLDFRQETRAEMVGLHLDLVRMGRAWRREMRDAMQEYVGDLKELREENRKLRDENERLRRGY</sequence>